<dbReference type="GO" id="GO:0004497">
    <property type="term" value="F:monooxygenase activity"/>
    <property type="evidence" value="ECO:0007669"/>
    <property type="project" value="InterPro"/>
</dbReference>
<dbReference type="Proteomes" id="UP001218188">
    <property type="component" value="Unassembled WGS sequence"/>
</dbReference>
<dbReference type="GO" id="GO:0016705">
    <property type="term" value="F:oxidoreductase activity, acting on paired donors, with incorporation or reduction of molecular oxygen"/>
    <property type="evidence" value="ECO:0007669"/>
    <property type="project" value="InterPro"/>
</dbReference>
<keyword evidence="3" id="KW-1185">Reference proteome</keyword>
<proteinExistence type="predicted"/>
<evidence type="ECO:0000313" key="2">
    <source>
        <dbReference type="EMBL" id="KAJ7025896.1"/>
    </source>
</evidence>
<sequence>MFKFFHRLERENTLLLEKLLAYPGKYDSHLQTYLLGLVQLFTVLTVHVQLYPLQLIHAPYVQKIAQEELDRVVGTYSRPGFLTVYEGYFIPKGTTTQCGPWGISDAKNGSTDSFAFRSECFLENDCPPPDPNTIAFGWGRKLSIPPSWDRKCQEAAVQVFGGVQLDVSGVTAHVRCIQGSLGVGRETDADVCISAPCNELGGRPISAIDGPGELGLSGTGARVVKRPRDTIDGRPRRRRLMKPLALMGEGFSSAGNISSSAAGDTGESGNIGEDACNAAGKEGGEGKAAAHESRSSW</sequence>
<organism evidence="2 3">
    <name type="scientific">Mycena alexandri</name>
    <dbReference type="NCBI Taxonomy" id="1745969"/>
    <lineage>
        <taxon>Eukaryota</taxon>
        <taxon>Fungi</taxon>
        <taxon>Dikarya</taxon>
        <taxon>Basidiomycota</taxon>
        <taxon>Agaricomycotina</taxon>
        <taxon>Agaricomycetes</taxon>
        <taxon>Agaricomycetidae</taxon>
        <taxon>Agaricales</taxon>
        <taxon>Marasmiineae</taxon>
        <taxon>Mycenaceae</taxon>
        <taxon>Mycena</taxon>
    </lineage>
</organism>
<dbReference type="EMBL" id="JARJCM010000147">
    <property type="protein sequence ID" value="KAJ7025896.1"/>
    <property type="molecule type" value="Genomic_DNA"/>
</dbReference>
<feature type="region of interest" description="Disordered" evidence="1">
    <location>
        <begin position="255"/>
        <end position="297"/>
    </location>
</feature>
<accession>A0AAD6WWF4</accession>
<dbReference type="AlphaFoldDB" id="A0AAD6WWF4"/>
<dbReference type="GO" id="GO:0020037">
    <property type="term" value="F:heme binding"/>
    <property type="evidence" value="ECO:0007669"/>
    <property type="project" value="InterPro"/>
</dbReference>
<dbReference type="InterPro" id="IPR036396">
    <property type="entry name" value="Cyt_P450_sf"/>
</dbReference>
<dbReference type="SUPFAM" id="SSF48264">
    <property type="entry name" value="Cytochrome P450"/>
    <property type="match status" value="1"/>
</dbReference>
<evidence type="ECO:0000313" key="3">
    <source>
        <dbReference type="Proteomes" id="UP001218188"/>
    </source>
</evidence>
<name>A0AAD6WWF4_9AGAR</name>
<protein>
    <submittedName>
        <fullName evidence="2">Uncharacterized protein</fullName>
    </submittedName>
</protein>
<gene>
    <name evidence="2" type="ORF">C8F04DRAFT_1298733</name>
</gene>
<feature type="compositionally biased region" description="Basic and acidic residues" evidence="1">
    <location>
        <begin position="282"/>
        <end position="297"/>
    </location>
</feature>
<comment type="caution">
    <text evidence="2">The sequence shown here is derived from an EMBL/GenBank/DDBJ whole genome shotgun (WGS) entry which is preliminary data.</text>
</comment>
<reference evidence="2" key="1">
    <citation type="submission" date="2023-03" db="EMBL/GenBank/DDBJ databases">
        <title>Massive genome expansion in bonnet fungi (Mycena s.s.) driven by repeated elements and novel gene families across ecological guilds.</title>
        <authorList>
            <consortium name="Lawrence Berkeley National Laboratory"/>
            <person name="Harder C.B."/>
            <person name="Miyauchi S."/>
            <person name="Viragh M."/>
            <person name="Kuo A."/>
            <person name="Thoen E."/>
            <person name="Andreopoulos B."/>
            <person name="Lu D."/>
            <person name="Skrede I."/>
            <person name="Drula E."/>
            <person name="Henrissat B."/>
            <person name="Morin E."/>
            <person name="Kohler A."/>
            <person name="Barry K."/>
            <person name="LaButti K."/>
            <person name="Morin E."/>
            <person name="Salamov A."/>
            <person name="Lipzen A."/>
            <person name="Mereny Z."/>
            <person name="Hegedus B."/>
            <person name="Baldrian P."/>
            <person name="Stursova M."/>
            <person name="Weitz H."/>
            <person name="Taylor A."/>
            <person name="Grigoriev I.V."/>
            <person name="Nagy L.G."/>
            <person name="Martin F."/>
            <person name="Kauserud H."/>
        </authorList>
    </citation>
    <scope>NUCLEOTIDE SEQUENCE</scope>
    <source>
        <strain evidence="2">CBHHK200</strain>
    </source>
</reference>
<evidence type="ECO:0000256" key="1">
    <source>
        <dbReference type="SAM" id="MobiDB-lite"/>
    </source>
</evidence>
<dbReference type="Gene3D" id="1.10.630.10">
    <property type="entry name" value="Cytochrome P450"/>
    <property type="match status" value="1"/>
</dbReference>
<dbReference type="GO" id="GO:0005506">
    <property type="term" value="F:iron ion binding"/>
    <property type="evidence" value="ECO:0007669"/>
    <property type="project" value="InterPro"/>
</dbReference>